<dbReference type="Pfam" id="PF04366">
    <property type="entry name" value="Ysc84"/>
    <property type="match status" value="1"/>
</dbReference>
<dbReference type="CDD" id="cd11525">
    <property type="entry name" value="SYLF_SH3YL1_like"/>
    <property type="match status" value="1"/>
</dbReference>
<protein>
    <recommendedName>
        <fullName evidence="2">Ysc84 actin-binding domain-containing protein</fullName>
    </recommendedName>
</protein>
<evidence type="ECO:0000259" key="2">
    <source>
        <dbReference type="Pfam" id="PF04366"/>
    </source>
</evidence>
<keyword evidence="4" id="KW-1185">Reference proteome</keyword>
<evidence type="ECO:0000313" key="3">
    <source>
        <dbReference type="EMBL" id="PVU85901.1"/>
    </source>
</evidence>
<name>A0A2T9Y0P0_9FUNG</name>
<feature type="domain" description="Ysc84 actin-binding" evidence="2">
    <location>
        <begin position="90"/>
        <end position="212"/>
    </location>
</feature>
<dbReference type="InterPro" id="IPR033643">
    <property type="entry name" value="SYLF_SH3YL1-like"/>
</dbReference>
<dbReference type="InterPro" id="IPR051702">
    <property type="entry name" value="SH3_domain_YSC84-like"/>
</dbReference>
<dbReference type="PANTHER" id="PTHR15629">
    <property type="entry name" value="SH3YL1 PROTEIN"/>
    <property type="match status" value="1"/>
</dbReference>
<dbReference type="AlphaFoldDB" id="A0A2T9Y0P0"/>
<dbReference type="InterPro" id="IPR007461">
    <property type="entry name" value="Ysc84_actin-binding"/>
</dbReference>
<comment type="caution">
    <text evidence="3">The sequence shown here is derived from an EMBL/GenBank/DDBJ whole genome shotgun (WGS) entry which is preliminary data.</text>
</comment>
<reference evidence="3 4" key="1">
    <citation type="journal article" date="2018" name="MBio">
        <title>Comparative Genomics Reveals the Core Gene Toolbox for the Fungus-Insect Symbiosis.</title>
        <authorList>
            <person name="Wang Y."/>
            <person name="Stata M."/>
            <person name="Wang W."/>
            <person name="Stajich J.E."/>
            <person name="White M.M."/>
            <person name="Moncalvo J.M."/>
        </authorList>
    </citation>
    <scope>NUCLEOTIDE SEQUENCE [LARGE SCALE GENOMIC DNA]</scope>
    <source>
        <strain evidence="3 4">AUS-77-4</strain>
    </source>
</reference>
<accession>A0A2T9Y0P0</accession>
<dbReference type="Proteomes" id="UP000245699">
    <property type="component" value="Unassembled WGS sequence"/>
</dbReference>
<dbReference type="EMBL" id="MBFT01001006">
    <property type="protein sequence ID" value="PVU85901.1"/>
    <property type="molecule type" value="Genomic_DNA"/>
</dbReference>
<feature type="compositionally biased region" description="Polar residues" evidence="1">
    <location>
        <begin position="216"/>
        <end position="237"/>
    </location>
</feature>
<gene>
    <name evidence="3" type="ORF">BB559_006765</name>
</gene>
<dbReference type="GO" id="GO:0035091">
    <property type="term" value="F:phosphatidylinositol binding"/>
    <property type="evidence" value="ECO:0007669"/>
    <property type="project" value="TreeGrafter"/>
</dbReference>
<organism evidence="3 4">
    <name type="scientific">Furculomyces boomerangus</name>
    <dbReference type="NCBI Taxonomy" id="61424"/>
    <lineage>
        <taxon>Eukaryota</taxon>
        <taxon>Fungi</taxon>
        <taxon>Fungi incertae sedis</taxon>
        <taxon>Zoopagomycota</taxon>
        <taxon>Kickxellomycotina</taxon>
        <taxon>Harpellomycetes</taxon>
        <taxon>Harpellales</taxon>
        <taxon>Harpellaceae</taxon>
        <taxon>Furculomyces</taxon>
    </lineage>
</organism>
<dbReference type="OrthoDB" id="443981at2759"/>
<dbReference type="PANTHER" id="PTHR15629:SF2">
    <property type="entry name" value="SH3 DOMAIN-CONTAINING YSC84-LIKE PROTEIN 1"/>
    <property type="match status" value="1"/>
</dbReference>
<feature type="region of interest" description="Disordered" evidence="1">
    <location>
        <begin position="215"/>
        <end position="237"/>
    </location>
</feature>
<dbReference type="STRING" id="61424.A0A2T9Y0P0"/>
<evidence type="ECO:0000313" key="4">
    <source>
        <dbReference type="Proteomes" id="UP000245699"/>
    </source>
</evidence>
<evidence type="ECO:0000256" key="1">
    <source>
        <dbReference type="SAM" id="MobiDB-lite"/>
    </source>
</evidence>
<proteinExistence type="predicted"/>
<sequence length="237" mass="24537">MNFLHNPIPTTLNKDIENAISIISSFIEPQEVQATESIIPRDVLDTCSGIAVLTVVKGGIVWSARAGSGLVIAKLPDGKWSAPSAIGTAGFGFGGQIGAEITDFVMLLRTPEAVKAFSRGGNVTLGTNIAIAAGPVGRNAEVSGSVLNTAPIYSYSKSKGLFVGISLEGSAIIERKDANSDFYGRKVSATDILSGAVPQPSQAAALYSAIEKRSTNAKSATSDSHPPTQNTSSNTQL</sequence>